<dbReference type="InterPro" id="IPR029044">
    <property type="entry name" value="Nucleotide-diphossugar_trans"/>
</dbReference>
<organism evidence="2 3">
    <name type="scientific">Paramarasmius palmivorus</name>
    <dbReference type="NCBI Taxonomy" id="297713"/>
    <lineage>
        <taxon>Eukaryota</taxon>
        <taxon>Fungi</taxon>
        <taxon>Dikarya</taxon>
        <taxon>Basidiomycota</taxon>
        <taxon>Agaricomycotina</taxon>
        <taxon>Agaricomycetes</taxon>
        <taxon>Agaricomycetidae</taxon>
        <taxon>Agaricales</taxon>
        <taxon>Marasmiineae</taxon>
        <taxon>Marasmiaceae</taxon>
        <taxon>Paramarasmius</taxon>
    </lineage>
</organism>
<gene>
    <name evidence="2" type="ORF">VNI00_002174</name>
</gene>
<dbReference type="EMBL" id="JAYKXP010000005">
    <property type="protein sequence ID" value="KAK7058538.1"/>
    <property type="molecule type" value="Genomic_DNA"/>
</dbReference>
<keyword evidence="1" id="KW-0472">Membrane</keyword>
<evidence type="ECO:0000256" key="1">
    <source>
        <dbReference type="SAM" id="Phobius"/>
    </source>
</evidence>
<keyword evidence="3" id="KW-1185">Reference proteome</keyword>
<evidence type="ECO:0000313" key="2">
    <source>
        <dbReference type="EMBL" id="KAK7058538.1"/>
    </source>
</evidence>
<dbReference type="Proteomes" id="UP001383192">
    <property type="component" value="Unassembled WGS sequence"/>
</dbReference>
<keyword evidence="1" id="KW-0812">Transmembrane</keyword>
<keyword evidence="1" id="KW-1133">Transmembrane helix</keyword>
<sequence>MRCSSICWNIFAIIVALIAVLILHFGLRITAPDGPVESQLVWPASFLPTFNPSLERLSYRHLPSPRAALADVTAILLNWSRLSNVFGIVSVLCTPALDGTLSSIVVWNNNPERPLAEVEFAQCTHKVKVVNSPENVYFRARFEACAAASTTFCFIQDDDYLVLPEVIYTLRARASESSASGIFLAPPHEVLSSMLMRVVAEPHIHASFSWLGYGSIIRRTEARDFLDLMKTLNVTDEEFKMADNYFSILRNTFTETWFDQGIELGGGEPFTVGEEGNERNRKHIQRATELLDSVLLCDRPPCIPHEIPFVNMEKPTPSSVSKAPCVGTSCLFETSVRLLPEELDEKTTSAQNLLDVHARNSLLVDEAARDNFVNHPPSHAVDGDPQTSFCYSSGQFHEVAMVFFAELVDAISVTRKGEFVSLTSFGARPLWTRIEFAMLVSPSMEAIIRDSTFESLDGAVFVSFVPSLLSL</sequence>
<dbReference type="SUPFAM" id="SSF53448">
    <property type="entry name" value="Nucleotide-diphospho-sugar transferases"/>
    <property type="match status" value="1"/>
</dbReference>
<accession>A0AAW0E115</accession>
<proteinExistence type="predicted"/>
<feature type="transmembrane region" description="Helical" evidence="1">
    <location>
        <begin position="7"/>
        <end position="27"/>
    </location>
</feature>
<dbReference type="Gene3D" id="3.90.550.10">
    <property type="entry name" value="Spore Coat Polysaccharide Biosynthesis Protein SpsA, Chain A"/>
    <property type="match status" value="1"/>
</dbReference>
<comment type="caution">
    <text evidence="2">The sequence shown here is derived from an EMBL/GenBank/DDBJ whole genome shotgun (WGS) entry which is preliminary data.</text>
</comment>
<dbReference type="AlphaFoldDB" id="A0AAW0E115"/>
<protein>
    <submittedName>
        <fullName evidence="2">Uncharacterized protein</fullName>
    </submittedName>
</protein>
<evidence type="ECO:0000313" key="3">
    <source>
        <dbReference type="Proteomes" id="UP001383192"/>
    </source>
</evidence>
<name>A0AAW0E115_9AGAR</name>
<reference evidence="2 3" key="1">
    <citation type="submission" date="2024-01" db="EMBL/GenBank/DDBJ databases">
        <title>A draft genome for a cacao thread blight-causing isolate of Paramarasmius palmivorus.</title>
        <authorList>
            <person name="Baruah I.K."/>
            <person name="Bukari Y."/>
            <person name="Amoako-Attah I."/>
            <person name="Meinhardt L.W."/>
            <person name="Bailey B.A."/>
            <person name="Cohen S.P."/>
        </authorList>
    </citation>
    <scope>NUCLEOTIDE SEQUENCE [LARGE SCALE GENOMIC DNA]</scope>
    <source>
        <strain evidence="2 3">GH-12</strain>
    </source>
</reference>